<evidence type="ECO:0000256" key="2">
    <source>
        <dbReference type="ARBA" id="ARBA00022452"/>
    </source>
</evidence>
<gene>
    <name evidence="6" type="ORF">FD145_1374</name>
</gene>
<keyword evidence="4" id="KW-0472">Membrane</keyword>
<dbReference type="PANTHER" id="PTHR30026">
    <property type="entry name" value="OUTER MEMBRANE PROTEIN TOLC"/>
    <property type="match status" value="1"/>
</dbReference>
<keyword evidence="3" id="KW-0812">Transmembrane</keyword>
<dbReference type="GO" id="GO:1990281">
    <property type="term" value="C:efflux pump complex"/>
    <property type="evidence" value="ECO:0007669"/>
    <property type="project" value="TreeGrafter"/>
</dbReference>
<dbReference type="GO" id="GO:0009279">
    <property type="term" value="C:cell outer membrane"/>
    <property type="evidence" value="ECO:0007669"/>
    <property type="project" value="UniProtKB-SubCell"/>
</dbReference>
<dbReference type="EMBL" id="WPAF01000031">
    <property type="protein sequence ID" value="KAF0133229.1"/>
    <property type="molecule type" value="Genomic_DNA"/>
</dbReference>
<dbReference type="SUPFAM" id="SSF56954">
    <property type="entry name" value="Outer membrane efflux proteins (OEP)"/>
    <property type="match status" value="1"/>
</dbReference>
<evidence type="ECO:0000256" key="1">
    <source>
        <dbReference type="ARBA" id="ARBA00004442"/>
    </source>
</evidence>
<dbReference type="Gene3D" id="1.20.1600.10">
    <property type="entry name" value="Outer membrane efflux proteins (OEP)"/>
    <property type="match status" value="1"/>
</dbReference>
<dbReference type="InterPro" id="IPR051906">
    <property type="entry name" value="TolC-like"/>
</dbReference>
<dbReference type="GO" id="GO:0015562">
    <property type="term" value="F:efflux transmembrane transporter activity"/>
    <property type="evidence" value="ECO:0007669"/>
    <property type="project" value="InterPro"/>
</dbReference>
<name>A0A833KZY2_UNCSA</name>
<evidence type="ECO:0000256" key="4">
    <source>
        <dbReference type="ARBA" id="ARBA00023136"/>
    </source>
</evidence>
<reference evidence="6 7" key="1">
    <citation type="submission" date="2019-12" db="EMBL/GenBank/DDBJ databases">
        <authorList>
            <person name="Wolfe R."/>
            <person name="Danczak R."/>
            <person name="Wilkins M."/>
        </authorList>
    </citation>
    <scope>NUCLEOTIDE SEQUENCE [LARGE SCALE GENOMIC DNA]</scope>
    <source>
        <strain evidence="6">X2_MaxBin.013</strain>
    </source>
</reference>
<comment type="subcellular location">
    <subcellularLocation>
        <location evidence="1">Cell outer membrane</location>
    </subcellularLocation>
</comment>
<proteinExistence type="predicted"/>
<comment type="caution">
    <text evidence="6">The sequence shown here is derived from an EMBL/GenBank/DDBJ whole genome shotgun (WGS) entry which is preliminary data.</text>
</comment>
<organism evidence="6 7">
    <name type="scientific">Candidatus Saganbacteria bacterium</name>
    <dbReference type="NCBI Taxonomy" id="2575572"/>
    <lineage>
        <taxon>Bacteria</taxon>
        <taxon>Bacillati</taxon>
        <taxon>Saganbacteria</taxon>
    </lineage>
</organism>
<sequence>MKAKLQRLLTIAFFCGILLNYNHAFAQQVKFLPLSESLDLALKQNQTIIAASQEIKASEAKIREARLNWLPKFNFSADIYHHEKTPYLQSATQEVEIIPGIKIPASFLSSSGNKYYYSNLALSATNLLIDSGKVSSQIAKMLTLKNISEINFLEAKNNTIYKTKENYYKLNYYRLKAVGC</sequence>
<evidence type="ECO:0000313" key="6">
    <source>
        <dbReference type="EMBL" id="KAF0133229.1"/>
    </source>
</evidence>
<dbReference type="PANTHER" id="PTHR30026:SF20">
    <property type="entry name" value="OUTER MEMBRANE PROTEIN TOLC"/>
    <property type="match status" value="1"/>
</dbReference>
<evidence type="ECO:0000256" key="3">
    <source>
        <dbReference type="ARBA" id="ARBA00022692"/>
    </source>
</evidence>
<keyword evidence="5" id="KW-0998">Cell outer membrane</keyword>
<evidence type="ECO:0000256" key="5">
    <source>
        <dbReference type="ARBA" id="ARBA00023237"/>
    </source>
</evidence>
<evidence type="ECO:0008006" key="8">
    <source>
        <dbReference type="Google" id="ProtNLM"/>
    </source>
</evidence>
<evidence type="ECO:0000313" key="7">
    <source>
        <dbReference type="Proteomes" id="UP000488506"/>
    </source>
</evidence>
<dbReference type="Proteomes" id="UP000488506">
    <property type="component" value="Unassembled WGS sequence"/>
</dbReference>
<accession>A0A833KZY2</accession>
<dbReference type="GO" id="GO:0015288">
    <property type="term" value="F:porin activity"/>
    <property type="evidence" value="ECO:0007669"/>
    <property type="project" value="TreeGrafter"/>
</dbReference>
<dbReference type="AlphaFoldDB" id="A0A833KZY2"/>
<protein>
    <recommendedName>
        <fullName evidence="8">TolC family protein</fullName>
    </recommendedName>
</protein>
<keyword evidence="2" id="KW-1134">Transmembrane beta strand</keyword>